<dbReference type="InterPro" id="IPR050328">
    <property type="entry name" value="Dev_Immune_Receptor"/>
</dbReference>
<dbReference type="InterPro" id="IPR001611">
    <property type="entry name" value="Leu-rich_rpt"/>
</dbReference>
<dbReference type="InterPro" id="IPR003591">
    <property type="entry name" value="Leu-rich_rpt_typical-subtyp"/>
</dbReference>
<gene>
    <name evidence="6" type="ORF">FSP39_006566</name>
</gene>
<evidence type="ECO:0000256" key="2">
    <source>
        <dbReference type="ARBA" id="ARBA00022729"/>
    </source>
</evidence>
<evidence type="ECO:0000256" key="1">
    <source>
        <dbReference type="ARBA" id="ARBA00022614"/>
    </source>
</evidence>
<dbReference type="Gene3D" id="3.80.10.10">
    <property type="entry name" value="Ribonuclease Inhibitor"/>
    <property type="match status" value="3"/>
</dbReference>
<dbReference type="SMART" id="SM00369">
    <property type="entry name" value="LRR_TYP"/>
    <property type="match status" value="7"/>
</dbReference>
<name>A0AA89BV24_PINIB</name>
<keyword evidence="3" id="KW-0677">Repeat</keyword>
<evidence type="ECO:0000313" key="6">
    <source>
        <dbReference type="EMBL" id="KAK3097123.1"/>
    </source>
</evidence>
<feature type="chain" id="PRO_5041719653" description="LRRCT domain-containing protein" evidence="4">
    <location>
        <begin position="27"/>
        <end position="406"/>
    </location>
</feature>
<accession>A0AA89BV24</accession>
<protein>
    <recommendedName>
        <fullName evidence="5">LRRCT domain-containing protein</fullName>
    </recommendedName>
</protein>
<dbReference type="AlphaFoldDB" id="A0AA89BV24"/>
<dbReference type="GO" id="GO:0005615">
    <property type="term" value="C:extracellular space"/>
    <property type="evidence" value="ECO:0007669"/>
    <property type="project" value="TreeGrafter"/>
</dbReference>
<dbReference type="Pfam" id="PF13855">
    <property type="entry name" value="LRR_8"/>
    <property type="match status" value="1"/>
</dbReference>
<dbReference type="InterPro" id="IPR026906">
    <property type="entry name" value="LRR_5"/>
</dbReference>
<dbReference type="Proteomes" id="UP001186944">
    <property type="component" value="Unassembled WGS sequence"/>
</dbReference>
<reference evidence="6" key="1">
    <citation type="submission" date="2019-08" db="EMBL/GenBank/DDBJ databases">
        <title>The improved chromosome-level genome for the pearl oyster Pinctada fucata martensii using PacBio sequencing and Hi-C.</title>
        <authorList>
            <person name="Zheng Z."/>
        </authorList>
    </citation>
    <scope>NUCLEOTIDE SEQUENCE</scope>
    <source>
        <strain evidence="6">ZZ-2019</strain>
        <tissue evidence="6">Adductor muscle</tissue>
    </source>
</reference>
<proteinExistence type="predicted"/>
<evidence type="ECO:0000313" key="7">
    <source>
        <dbReference type="Proteomes" id="UP001186944"/>
    </source>
</evidence>
<dbReference type="Pfam" id="PF13306">
    <property type="entry name" value="LRR_5"/>
    <property type="match status" value="1"/>
</dbReference>
<evidence type="ECO:0000259" key="5">
    <source>
        <dbReference type="SMART" id="SM00082"/>
    </source>
</evidence>
<dbReference type="PANTHER" id="PTHR24373:SF275">
    <property type="entry name" value="TIR DOMAIN-CONTAINING PROTEIN"/>
    <property type="match status" value="1"/>
</dbReference>
<evidence type="ECO:0000256" key="3">
    <source>
        <dbReference type="ARBA" id="ARBA00022737"/>
    </source>
</evidence>
<keyword evidence="2 4" id="KW-0732">Signal</keyword>
<keyword evidence="7" id="KW-1185">Reference proteome</keyword>
<sequence length="406" mass="45203">MMVVKDSKAAYLYFIFILQIVGMATQNCPSPCYCNEYFEVFCNNTGISEIPRGIPKEAILLDLGGNKIKKIPYGTLNGLVNLIGIGLGNLGFSGHEIEAGALNLPNLTEVDLSFNKYKMVPPNLPKSMSTMYFSNNPIEVLDARSFDDYSSLEYIDMSNCNVTHIKPNTFDALVNVDIMHFAFTKLTNAGIPDAAFAKNKKLNYLNLRFNKLTRLLKGLPSSLESIEYIGNPIKEIPSNAFLDVPNLKTLGFMNSSLTKMNDNAFAGLEKLELLDFMSAAIISPITNNTFKGLTSLETITLDDNHIPSIDIGAFRDFKILTSLRLSGNNLTTLNKGVLDSKFIPNLNTLFIDFNPWHCDCHLRWLREKVGNASYVIEDPNLIVCHGPEKVAGKSWNELKPEDFVCN</sequence>
<dbReference type="InterPro" id="IPR000483">
    <property type="entry name" value="Cys-rich_flank_reg_C"/>
</dbReference>
<dbReference type="SUPFAM" id="SSF52058">
    <property type="entry name" value="L domain-like"/>
    <property type="match status" value="1"/>
</dbReference>
<dbReference type="GO" id="GO:0031012">
    <property type="term" value="C:extracellular matrix"/>
    <property type="evidence" value="ECO:0007669"/>
    <property type="project" value="TreeGrafter"/>
</dbReference>
<dbReference type="SMART" id="SM00082">
    <property type="entry name" value="LRRCT"/>
    <property type="match status" value="1"/>
</dbReference>
<organism evidence="6 7">
    <name type="scientific">Pinctada imbricata</name>
    <name type="common">Atlantic pearl-oyster</name>
    <name type="synonym">Pinctada martensii</name>
    <dbReference type="NCBI Taxonomy" id="66713"/>
    <lineage>
        <taxon>Eukaryota</taxon>
        <taxon>Metazoa</taxon>
        <taxon>Spiralia</taxon>
        <taxon>Lophotrochozoa</taxon>
        <taxon>Mollusca</taxon>
        <taxon>Bivalvia</taxon>
        <taxon>Autobranchia</taxon>
        <taxon>Pteriomorphia</taxon>
        <taxon>Pterioida</taxon>
        <taxon>Pterioidea</taxon>
        <taxon>Pteriidae</taxon>
        <taxon>Pinctada</taxon>
    </lineage>
</organism>
<feature type="domain" description="LRRCT" evidence="5">
    <location>
        <begin position="354"/>
        <end position="406"/>
    </location>
</feature>
<keyword evidence="1" id="KW-0433">Leucine-rich repeat</keyword>
<feature type="signal peptide" evidence="4">
    <location>
        <begin position="1"/>
        <end position="26"/>
    </location>
</feature>
<evidence type="ECO:0000256" key="4">
    <source>
        <dbReference type="SAM" id="SignalP"/>
    </source>
</evidence>
<dbReference type="EMBL" id="VSWD01000007">
    <property type="protein sequence ID" value="KAK3097123.1"/>
    <property type="molecule type" value="Genomic_DNA"/>
</dbReference>
<dbReference type="PANTHER" id="PTHR24373">
    <property type="entry name" value="SLIT RELATED LEUCINE-RICH REPEAT NEURONAL PROTEIN"/>
    <property type="match status" value="1"/>
</dbReference>
<dbReference type="InterPro" id="IPR032675">
    <property type="entry name" value="LRR_dom_sf"/>
</dbReference>
<comment type="caution">
    <text evidence="6">The sequence shown here is derived from an EMBL/GenBank/DDBJ whole genome shotgun (WGS) entry which is preliminary data.</text>
</comment>